<feature type="transmembrane region" description="Helical" evidence="1">
    <location>
        <begin position="12"/>
        <end position="31"/>
    </location>
</feature>
<dbReference type="RefSeq" id="WP_108849599.1">
    <property type="nucleotide sequence ID" value="NZ_AP019697.1"/>
</dbReference>
<keyword evidence="1" id="KW-0812">Transmembrane</keyword>
<keyword evidence="1" id="KW-0472">Membrane</keyword>
<dbReference type="AlphaFoldDB" id="A0A8D4UUK8"/>
<dbReference type="EMBL" id="AP019697">
    <property type="protein sequence ID" value="BBK25261.1"/>
    <property type="molecule type" value="Genomic_DNA"/>
</dbReference>
<dbReference type="Pfam" id="PF08905">
    <property type="entry name" value="DUF1850"/>
    <property type="match status" value="1"/>
</dbReference>
<dbReference type="OrthoDB" id="4304at2"/>
<dbReference type="KEGG" id="dho:Dia5BBH33_11960"/>
<reference evidence="3" key="1">
    <citation type="submission" date="2019-05" db="EMBL/GenBank/DDBJ databases">
        <title>Complete genome sequencing of Dialister sp. strain 5BBH33.</title>
        <authorList>
            <person name="Sakamoto M."/>
            <person name="Murakami T."/>
            <person name="Mori H."/>
        </authorList>
    </citation>
    <scope>NUCLEOTIDE SEQUENCE [LARGE SCALE GENOMIC DNA]</scope>
    <source>
        <strain evidence="3">5BBH33</strain>
    </source>
</reference>
<keyword evidence="3" id="KW-1185">Reference proteome</keyword>
<accession>A0A8D4UUK8</accession>
<organism evidence="2 3">
    <name type="scientific">Dialister hominis</name>
    <dbReference type="NCBI Taxonomy" id="2582419"/>
    <lineage>
        <taxon>Bacteria</taxon>
        <taxon>Bacillati</taxon>
        <taxon>Bacillota</taxon>
        <taxon>Negativicutes</taxon>
        <taxon>Veillonellales</taxon>
        <taxon>Veillonellaceae</taxon>
        <taxon>Dialister</taxon>
    </lineage>
</organism>
<evidence type="ECO:0000256" key="1">
    <source>
        <dbReference type="SAM" id="Phobius"/>
    </source>
</evidence>
<dbReference type="Proteomes" id="UP000320585">
    <property type="component" value="Chromosome"/>
</dbReference>
<protein>
    <recommendedName>
        <fullName evidence="4">DUF1850 domain-containing protein</fullName>
    </recommendedName>
</protein>
<gene>
    <name evidence="2" type="ORF">Dia5BBH33_11960</name>
</gene>
<dbReference type="GeneID" id="92716418"/>
<proteinExistence type="predicted"/>
<evidence type="ECO:0000313" key="2">
    <source>
        <dbReference type="EMBL" id="BBK25261.1"/>
    </source>
</evidence>
<dbReference type="InterPro" id="IPR015001">
    <property type="entry name" value="DUF1850"/>
</dbReference>
<sequence>MRKQKNGKLETVLIVFGLIICLVIAVGGWIIRQPYLFGQTSDGFIIRQRVEAGTPVTLVYRHSVQKTMIYEYLEVNKATEGFVLKSTKYQSLGVGLPFSQGDGDFREEDGWFIMDNMNRNFPELSIRNGVTNEEKVYVGDKEYELSKLMPLGKELHLYVAPLYKGWYMKKEIRS</sequence>
<name>A0A8D4UUK8_9FIRM</name>
<keyword evidence="1" id="KW-1133">Transmembrane helix</keyword>
<evidence type="ECO:0000313" key="3">
    <source>
        <dbReference type="Proteomes" id="UP000320585"/>
    </source>
</evidence>
<evidence type="ECO:0008006" key="4">
    <source>
        <dbReference type="Google" id="ProtNLM"/>
    </source>
</evidence>